<evidence type="ECO:0000313" key="2">
    <source>
        <dbReference type="EMBL" id="MFC3679508.1"/>
    </source>
</evidence>
<dbReference type="SUPFAM" id="SSF56954">
    <property type="entry name" value="Outer membrane efflux proteins (OEP)"/>
    <property type="match status" value="1"/>
</dbReference>
<dbReference type="Proteomes" id="UP001595722">
    <property type="component" value="Unassembled WGS sequence"/>
</dbReference>
<organism evidence="2 3">
    <name type="scientific">Bacterioplanoides pacificum</name>
    <dbReference type="NCBI Taxonomy" id="1171596"/>
    <lineage>
        <taxon>Bacteria</taxon>
        <taxon>Pseudomonadati</taxon>
        <taxon>Pseudomonadota</taxon>
        <taxon>Gammaproteobacteria</taxon>
        <taxon>Oceanospirillales</taxon>
        <taxon>Oceanospirillaceae</taxon>
        <taxon>Bacterioplanoides</taxon>
    </lineage>
</organism>
<evidence type="ECO:0000313" key="3">
    <source>
        <dbReference type="Proteomes" id="UP001595722"/>
    </source>
</evidence>
<reference evidence="3" key="1">
    <citation type="journal article" date="2019" name="Int. J. Syst. Evol. Microbiol.">
        <title>The Global Catalogue of Microorganisms (GCM) 10K type strain sequencing project: providing services to taxonomists for standard genome sequencing and annotation.</title>
        <authorList>
            <consortium name="The Broad Institute Genomics Platform"/>
            <consortium name="The Broad Institute Genome Sequencing Center for Infectious Disease"/>
            <person name="Wu L."/>
            <person name="Ma J."/>
        </authorList>
    </citation>
    <scope>NUCLEOTIDE SEQUENCE [LARGE SCALE GENOMIC DNA]</scope>
    <source>
        <strain evidence="3">KCTC 42424</strain>
    </source>
</reference>
<gene>
    <name evidence="2" type="ORF">ACFOMG_05205</name>
</gene>
<dbReference type="RefSeq" id="WP_376865217.1">
    <property type="nucleotide sequence ID" value="NZ_JBHRYB010000005.1"/>
</dbReference>
<protein>
    <submittedName>
        <fullName evidence="2">Uncharacterized protein</fullName>
    </submittedName>
</protein>
<feature type="coiled-coil region" evidence="1">
    <location>
        <begin position="297"/>
        <end position="331"/>
    </location>
</feature>
<dbReference type="Gene3D" id="1.20.1600.10">
    <property type="entry name" value="Outer membrane efflux proteins (OEP)"/>
    <property type="match status" value="1"/>
</dbReference>
<dbReference type="EMBL" id="JBHRYB010000005">
    <property type="protein sequence ID" value="MFC3679508.1"/>
    <property type="molecule type" value="Genomic_DNA"/>
</dbReference>
<keyword evidence="3" id="KW-1185">Reference proteome</keyword>
<sequence>MNAVVKFSRHWYGWLLYILWFCPLAAEAAPSFSQAFEQAWQRLPTQQYQQPQQQLLRQAGADWLAAAPSLALDYQQGDQRVAAAAEWLLSVELPLARPGLAAARQQQRQLNQQLWHLRQQHQRWQLAGQLQQWWWDWYAAGLAQQRQQQQREALQQQRQWLALLIRQGERPAADQLVLDQRNQQLLSQQQSNQQRQQELRQQWQQWTGLSQLPDDWRFLPVAPQPLPQHPLMQRLAAEKQLAASEVQQQRYQRFNPILTLGLKHQQALDALPASDQMLAGIRLEFGSGSYQPRLAAISQLASQHQQWLDMRQQLERQRASLALALPALQQQQQQTRQLASRAAEQYQSQYQAYQRGNLSGFQWLQIQHSIWQLQQQADEAEVRYQRSISLWNQLQGELE</sequence>
<comment type="caution">
    <text evidence="2">The sequence shown here is derived from an EMBL/GenBank/DDBJ whole genome shotgun (WGS) entry which is preliminary data.</text>
</comment>
<keyword evidence="1" id="KW-0175">Coiled coil</keyword>
<feature type="coiled-coil region" evidence="1">
    <location>
        <begin position="100"/>
        <end position="159"/>
    </location>
</feature>
<evidence type="ECO:0000256" key="1">
    <source>
        <dbReference type="SAM" id="Coils"/>
    </source>
</evidence>
<proteinExistence type="predicted"/>
<accession>A0ABV7VRA5</accession>
<name>A0ABV7VRA5_9GAMM</name>